<sequence length="235" mass="24277">MNVSGKKAVVFGGTSGIGLATTKMLAEGGATVVAISRNPDKAGPMPDNVTTLSCDVMDQAAVEALLNDLAPFDILVSAATGGSRAIGPFLEMSMDGYKASFDKLWGYANVVRYGAKHVTDGGSITLVSGAPARNCRPGQIALSSVGGAVEAMVRAMARELAPRIRINVVSPGTIDTPMVAAQGAEREELYKNLTKNNLIPRAGTADEVAEGIMFAITNDFVTGTTVDVDGGWLLG</sequence>
<dbReference type="SUPFAM" id="SSF51735">
    <property type="entry name" value="NAD(P)-binding Rossmann-fold domains"/>
    <property type="match status" value="1"/>
</dbReference>
<dbReference type="Gene3D" id="3.40.50.720">
    <property type="entry name" value="NAD(P)-binding Rossmann-like Domain"/>
    <property type="match status" value="1"/>
</dbReference>
<dbReference type="Proteomes" id="UP000287447">
    <property type="component" value="Unassembled WGS sequence"/>
</dbReference>
<accession>A0A3S2W7G6</accession>
<dbReference type="OrthoDB" id="9789398at2"/>
<keyword evidence="4" id="KW-1185">Reference proteome</keyword>
<dbReference type="Pfam" id="PF13561">
    <property type="entry name" value="adh_short_C2"/>
    <property type="match status" value="1"/>
</dbReference>
<dbReference type="RefSeq" id="WP_127764517.1">
    <property type="nucleotide sequence ID" value="NZ_SADE01000001.1"/>
</dbReference>
<name>A0A3S2W7G6_9PROT</name>
<dbReference type="PANTHER" id="PTHR43477:SF1">
    <property type="entry name" value="DIHYDROANTICAPSIN 7-DEHYDROGENASE"/>
    <property type="match status" value="1"/>
</dbReference>
<proteinExistence type="inferred from homology"/>
<gene>
    <name evidence="3" type="ORF">EOI86_07810</name>
</gene>
<dbReference type="PANTHER" id="PTHR43477">
    <property type="entry name" value="DIHYDROANTICAPSIN 7-DEHYDROGENASE"/>
    <property type="match status" value="1"/>
</dbReference>
<dbReference type="InterPro" id="IPR051122">
    <property type="entry name" value="SDR_DHRS6-like"/>
</dbReference>
<dbReference type="EMBL" id="SADE01000001">
    <property type="protein sequence ID" value="RVU39145.1"/>
    <property type="molecule type" value="Genomic_DNA"/>
</dbReference>
<dbReference type="GO" id="GO:0016491">
    <property type="term" value="F:oxidoreductase activity"/>
    <property type="evidence" value="ECO:0007669"/>
    <property type="project" value="UniProtKB-KW"/>
</dbReference>
<comment type="similarity">
    <text evidence="1">Belongs to the short-chain dehydrogenases/reductases (SDR) family.</text>
</comment>
<dbReference type="InterPro" id="IPR002347">
    <property type="entry name" value="SDR_fam"/>
</dbReference>
<reference evidence="4" key="1">
    <citation type="submission" date="2019-01" db="EMBL/GenBank/DDBJ databases">
        <title>Gri0909 isolated from a small marine red alga.</title>
        <authorList>
            <person name="Kim J."/>
            <person name="Jeong S.E."/>
            <person name="Jeon C.O."/>
        </authorList>
    </citation>
    <scope>NUCLEOTIDE SEQUENCE [LARGE SCALE GENOMIC DNA]</scope>
    <source>
        <strain evidence="4">Gri0909</strain>
    </source>
</reference>
<dbReference type="AlphaFoldDB" id="A0A3S2W7G6"/>
<protein>
    <submittedName>
        <fullName evidence="3">SDR family oxidoreductase</fullName>
    </submittedName>
</protein>
<comment type="caution">
    <text evidence="3">The sequence shown here is derived from an EMBL/GenBank/DDBJ whole genome shotgun (WGS) entry which is preliminary data.</text>
</comment>
<dbReference type="CDD" id="cd11731">
    <property type="entry name" value="Lin1944_like_SDR_c"/>
    <property type="match status" value="1"/>
</dbReference>
<evidence type="ECO:0000313" key="4">
    <source>
        <dbReference type="Proteomes" id="UP000287447"/>
    </source>
</evidence>
<dbReference type="InterPro" id="IPR036291">
    <property type="entry name" value="NAD(P)-bd_dom_sf"/>
</dbReference>
<evidence type="ECO:0000256" key="1">
    <source>
        <dbReference type="ARBA" id="ARBA00006484"/>
    </source>
</evidence>
<evidence type="ECO:0000313" key="3">
    <source>
        <dbReference type="EMBL" id="RVU39145.1"/>
    </source>
</evidence>
<dbReference type="PRINTS" id="PR00081">
    <property type="entry name" value="GDHRDH"/>
</dbReference>
<evidence type="ECO:0000256" key="2">
    <source>
        <dbReference type="ARBA" id="ARBA00023002"/>
    </source>
</evidence>
<organism evidence="3 4">
    <name type="scientific">Hwanghaeella grinnelliae</name>
    <dbReference type="NCBI Taxonomy" id="2500179"/>
    <lineage>
        <taxon>Bacteria</taxon>
        <taxon>Pseudomonadati</taxon>
        <taxon>Pseudomonadota</taxon>
        <taxon>Alphaproteobacteria</taxon>
        <taxon>Rhodospirillales</taxon>
        <taxon>Rhodospirillaceae</taxon>
        <taxon>Hwanghaeella</taxon>
    </lineage>
</organism>
<keyword evidence="2" id="KW-0560">Oxidoreductase</keyword>